<organism evidence="1 2">
    <name type="scientific">Tetrahymena thermophila (strain SB210)</name>
    <dbReference type="NCBI Taxonomy" id="312017"/>
    <lineage>
        <taxon>Eukaryota</taxon>
        <taxon>Sar</taxon>
        <taxon>Alveolata</taxon>
        <taxon>Ciliophora</taxon>
        <taxon>Intramacronucleata</taxon>
        <taxon>Oligohymenophorea</taxon>
        <taxon>Hymenostomatida</taxon>
        <taxon>Tetrahymenina</taxon>
        <taxon>Tetrahymenidae</taxon>
        <taxon>Tetrahymena</taxon>
    </lineage>
</organism>
<reference evidence="2" key="1">
    <citation type="journal article" date="2006" name="PLoS Biol.">
        <title>Macronuclear genome sequence of the ciliate Tetrahymena thermophila, a model eukaryote.</title>
        <authorList>
            <person name="Eisen J.A."/>
            <person name="Coyne R.S."/>
            <person name="Wu M."/>
            <person name="Wu D."/>
            <person name="Thiagarajan M."/>
            <person name="Wortman J.R."/>
            <person name="Badger J.H."/>
            <person name="Ren Q."/>
            <person name="Amedeo P."/>
            <person name="Jones K.M."/>
            <person name="Tallon L.J."/>
            <person name="Delcher A.L."/>
            <person name="Salzberg S.L."/>
            <person name="Silva J.C."/>
            <person name="Haas B.J."/>
            <person name="Majoros W.H."/>
            <person name="Farzad M."/>
            <person name="Carlton J.M."/>
            <person name="Smith R.K. Jr."/>
            <person name="Garg J."/>
            <person name="Pearlman R.E."/>
            <person name="Karrer K.M."/>
            <person name="Sun L."/>
            <person name="Manning G."/>
            <person name="Elde N.C."/>
            <person name="Turkewitz A.P."/>
            <person name="Asai D.J."/>
            <person name="Wilkes D.E."/>
            <person name="Wang Y."/>
            <person name="Cai H."/>
            <person name="Collins K."/>
            <person name="Stewart B.A."/>
            <person name="Lee S.R."/>
            <person name="Wilamowska K."/>
            <person name="Weinberg Z."/>
            <person name="Ruzzo W.L."/>
            <person name="Wloga D."/>
            <person name="Gaertig J."/>
            <person name="Frankel J."/>
            <person name="Tsao C.-C."/>
            <person name="Gorovsky M.A."/>
            <person name="Keeling P.J."/>
            <person name="Waller R.F."/>
            <person name="Patron N.J."/>
            <person name="Cherry J.M."/>
            <person name="Stover N.A."/>
            <person name="Krieger C.J."/>
            <person name="del Toro C."/>
            <person name="Ryder H.F."/>
            <person name="Williamson S.C."/>
            <person name="Barbeau R.A."/>
            <person name="Hamilton E.P."/>
            <person name="Orias E."/>
        </authorList>
    </citation>
    <scope>NUCLEOTIDE SEQUENCE [LARGE SCALE GENOMIC DNA]</scope>
    <source>
        <strain evidence="2">SB210</strain>
    </source>
</reference>
<dbReference type="RefSeq" id="XP_001031830.2">
    <property type="nucleotide sequence ID" value="XM_001031830.2"/>
</dbReference>
<gene>
    <name evidence="1" type="ORF">TTHERM_00723520</name>
</gene>
<evidence type="ECO:0000313" key="2">
    <source>
        <dbReference type="Proteomes" id="UP000009168"/>
    </source>
</evidence>
<dbReference type="EMBL" id="GG662432">
    <property type="protein sequence ID" value="EAR84167.2"/>
    <property type="molecule type" value="Genomic_DNA"/>
</dbReference>
<dbReference type="AlphaFoldDB" id="I7MCL4"/>
<name>I7MCL4_TETTS</name>
<dbReference type="Proteomes" id="UP000009168">
    <property type="component" value="Unassembled WGS sequence"/>
</dbReference>
<dbReference type="GeneID" id="7840381"/>
<sequence>MLIIYEQVNGTSLEASPSIIALLYNTYAEQLNNATRKTNEKISELNITVLNYPVFIRSSPPIKQPEIKAQCMIIRLDTPLLSFFTTIMANPIIKLQRQAKKNPKILSLQSVSIYSWLIPKIFFTKGGQMIRRIPRKLKKRVQNIFAFIFSFKIIPAKIVTQKGEV</sequence>
<evidence type="ECO:0000313" key="1">
    <source>
        <dbReference type="EMBL" id="EAR84167.2"/>
    </source>
</evidence>
<protein>
    <submittedName>
        <fullName evidence="1">Uncharacterized protein</fullName>
    </submittedName>
</protein>
<proteinExistence type="predicted"/>
<dbReference type="KEGG" id="tet:TTHERM_00723520"/>
<keyword evidence="2" id="KW-1185">Reference proteome</keyword>
<accession>I7MCL4</accession>
<dbReference type="InParanoid" id="I7MCL4"/>